<dbReference type="EMBL" id="GAKP01003054">
    <property type="protein sequence ID" value="JAC55898.1"/>
    <property type="molecule type" value="Transcribed_RNA"/>
</dbReference>
<protein>
    <submittedName>
        <fullName evidence="3 5">Serine/threonine-protein kinase STE20-like</fullName>
    </submittedName>
</protein>
<keyword evidence="3" id="KW-0418">Kinase</keyword>
<dbReference type="Proteomes" id="UP001652620">
    <property type="component" value="Chromosome 3"/>
</dbReference>
<name>A0A034WQ58_BACDO</name>
<dbReference type="PANTHER" id="PTHR48014">
    <property type="entry name" value="SERINE/THREONINE-PROTEIN KINASE FRAY2"/>
    <property type="match status" value="1"/>
</dbReference>
<evidence type="ECO:0000259" key="2">
    <source>
        <dbReference type="PROSITE" id="PS50011"/>
    </source>
</evidence>
<dbReference type="GO" id="GO:0006611">
    <property type="term" value="P:protein export from nucleus"/>
    <property type="evidence" value="ECO:0007669"/>
    <property type="project" value="TreeGrafter"/>
</dbReference>
<dbReference type="KEGG" id="bdr:105224629"/>
<dbReference type="AlphaFoldDB" id="A0A034WQ58"/>
<dbReference type="SUPFAM" id="SSF56112">
    <property type="entry name" value="Protein kinase-like (PK-like)"/>
    <property type="match status" value="1"/>
</dbReference>
<accession>A0A034WQ58</accession>
<dbReference type="PROSITE" id="PS50011">
    <property type="entry name" value="PROTEIN_KINASE_DOM"/>
    <property type="match status" value="1"/>
</dbReference>
<comment type="similarity">
    <text evidence="1">Belongs to the protein kinase superfamily. STE Ser/Thr protein kinase family. STE20 subfamily.</text>
</comment>
<dbReference type="GO" id="GO:0043539">
    <property type="term" value="F:protein serine/threonine kinase activator activity"/>
    <property type="evidence" value="ECO:0007669"/>
    <property type="project" value="InterPro"/>
</dbReference>
<dbReference type="GO" id="GO:0005524">
    <property type="term" value="F:ATP binding"/>
    <property type="evidence" value="ECO:0007669"/>
    <property type="project" value="InterPro"/>
</dbReference>
<dbReference type="Gene3D" id="3.30.200.20">
    <property type="entry name" value="Phosphorylase Kinase, domain 1"/>
    <property type="match status" value="1"/>
</dbReference>
<dbReference type="InterPro" id="IPR011009">
    <property type="entry name" value="Kinase-like_dom_sf"/>
</dbReference>
<dbReference type="GO" id="GO:0004672">
    <property type="term" value="F:protein kinase activity"/>
    <property type="evidence" value="ECO:0007669"/>
    <property type="project" value="InterPro"/>
</dbReference>
<dbReference type="PANTHER" id="PTHR48014:SF21">
    <property type="entry name" value="SERINE_THREONINE-PROTEIN KINASE FRAY2"/>
    <property type="match status" value="1"/>
</dbReference>
<dbReference type="CTD" id="3355135"/>
<dbReference type="OrthoDB" id="840771at2759"/>
<dbReference type="GeneID" id="105224629"/>
<dbReference type="InterPro" id="IPR000719">
    <property type="entry name" value="Prot_kinase_dom"/>
</dbReference>
<reference evidence="3" key="1">
    <citation type="journal article" date="2014" name="BMC Genomics">
        <title>Characterizing the developmental transcriptome of the oriental fruit fly, Bactrocera dorsalis (Diptera: Tephritidae) through comparative genomic analysis with Drosophila melanogaster utilizing modENCODE datasets.</title>
        <authorList>
            <person name="Geib S.M."/>
            <person name="Calla B."/>
            <person name="Hall B."/>
            <person name="Hou S."/>
            <person name="Manoukis N.C."/>
        </authorList>
    </citation>
    <scope>NUCLEOTIDE SEQUENCE</scope>
    <source>
        <strain evidence="3">Punador</strain>
    </source>
</reference>
<evidence type="ECO:0000313" key="3">
    <source>
        <dbReference type="EMBL" id="JAC55898.1"/>
    </source>
</evidence>
<keyword evidence="3" id="KW-0808">Transferase</keyword>
<proteinExistence type="inferred from homology"/>
<evidence type="ECO:0000313" key="5">
    <source>
        <dbReference type="RefSeq" id="XP_011201080.1"/>
    </source>
</evidence>
<dbReference type="InterPro" id="IPR047173">
    <property type="entry name" value="STRAD_A/B-like"/>
</dbReference>
<gene>
    <name evidence="3" type="primary">STLK</name>
    <name evidence="5" type="synonym">LOC105224629</name>
</gene>
<dbReference type="RefSeq" id="XP_011201080.1">
    <property type="nucleotide sequence ID" value="XM_011202778.3"/>
</dbReference>
<evidence type="ECO:0000313" key="4">
    <source>
        <dbReference type="Proteomes" id="UP001652620"/>
    </source>
</evidence>
<organism evidence="3">
    <name type="scientific">Bactrocera dorsalis</name>
    <name type="common">Oriental fruit fly</name>
    <name type="synonym">Dacus dorsalis</name>
    <dbReference type="NCBI Taxonomy" id="27457"/>
    <lineage>
        <taxon>Eukaryota</taxon>
        <taxon>Metazoa</taxon>
        <taxon>Ecdysozoa</taxon>
        <taxon>Arthropoda</taxon>
        <taxon>Hexapoda</taxon>
        <taxon>Insecta</taxon>
        <taxon>Pterygota</taxon>
        <taxon>Neoptera</taxon>
        <taxon>Endopterygota</taxon>
        <taxon>Diptera</taxon>
        <taxon>Brachycera</taxon>
        <taxon>Muscomorpha</taxon>
        <taxon>Tephritoidea</taxon>
        <taxon>Tephritidae</taxon>
        <taxon>Bactrocera</taxon>
        <taxon>Bactrocera</taxon>
    </lineage>
</organism>
<sequence>MFGCNPLDYDLKVELSRCFNGIGTVYLAQYLPNGQHIAVKKYRMDKASKEESILARDELLIMRQFSHPNIHTFHTSFVYGNELFQIAPLMCFGSCKDTIANCFRAGFPEIFVALIMRDVLSGLEYLHRRGYVHRSIRASHILLNQTKAVLAGFRECTSIVGHGERIASLHHLAPCSARSLNWLAPEVLEQNIIGYTEKSDIYSIGITCCELANGVEPFADAQPTFMFTEKVRGNVPTLLDRSTCPASEEMIEIVASTDSDSIRQAQQIYCQRVFSDEFHQFTEICMEKKPSSRWSALQLLSHSFFKQCRHTSILDQLQRFGLETKDYSQIRDESLVLCSDLSEMNVHSNDWSWDF</sequence>
<evidence type="ECO:0000256" key="1">
    <source>
        <dbReference type="ARBA" id="ARBA00008874"/>
    </source>
</evidence>
<dbReference type="OMA" id="INGVMPF"/>
<dbReference type="Gene3D" id="1.10.510.10">
    <property type="entry name" value="Transferase(Phosphotransferase) domain 1"/>
    <property type="match status" value="1"/>
</dbReference>
<feature type="domain" description="Protein kinase" evidence="2">
    <location>
        <begin position="11"/>
        <end position="305"/>
    </location>
</feature>
<keyword evidence="4" id="KW-1185">Reference proteome</keyword>
<dbReference type="Pfam" id="PF00069">
    <property type="entry name" value="Pkinase"/>
    <property type="match status" value="1"/>
</dbReference>
<dbReference type="GO" id="GO:1902554">
    <property type="term" value="C:serine/threonine protein kinase complex"/>
    <property type="evidence" value="ECO:0007669"/>
    <property type="project" value="TreeGrafter"/>
</dbReference>
<reference evidence="5" key="2">
    <citation type="submission" date="2025-04" db="UniProtKB">
        <authorList>
            <consortium name="RefSeq"/>
        </authorList>
    </citation>
    <scope>IDENTIFICATION</scope>
    <source>
        <strain evidence="5">Punador</strain>
    </source>
</reference>